<dbReference type="RefSeq" id="WP_380887142.1">
    <property type="nucleotide sequence ID" value="NZ_JBHUDY010000001.1"/>
</dbReference>
<dbReference type="SUPFAM" id="SSF50789">
    <property type="entry name" value="Herpes virus serine proteinase, assemblin"/>
    <property type="match status" value="1"/>
</dbReference>
<evidence type="ECO:0000313" key="5">
    <source>
        <dbReference type="EMBL" id="MFD1610964.1"/>
    </source>
</evidence>
<evidence type="ECO:0000256" key="2">
    <source>
        <dbReference type="ARBA" id="ARBA00022670"/>
    </source>
</evidence>
<protein>
    <submittedName>
        <fullName evidence="5">HK97 family phage prohead protease</fullName>
    </submittedName>
</protein>
<accession>A0ABW4HZ94</accession>
<sequence>MTRFAGYAAVFDHADRGGDVIRAGAFASAAGGVPLLWEHGGRVGSVERIAEDGRGLRVIGAAEKAVAPGMGLSIGYRVRAARDLARGRELLDLELIEVSLVRLPMQPLARVIAVE</sequence>
<dbReference type="GO" id="GO:0006508">
    <property type="term" value="P:proteolysis"/>
    <property type="evidence" value="ECO:0007669"/>
    <property type="project" value="UniProtKB-KW"/>
</dbReference>
<organism evidence="5 6">
    <name type="scientific">Sphingomonas tabacisoli</name>
    <dbReference type="NCBI Taxonomy" id="2249466"/>
    <lineage>
        <taxon>Bacteria</taxon>
        <taxon>Pseudomonadati</taxon>
        <taxon>Pseudomonadota</taxon>
        <taxon>Alphaproteobacteria</taxon>
        <taxon>Sphingomonadales</taxon>
        <taxon>Sphingomonadaceae</taxon>
        <taxon>Sphingomonas</taxon>
    </lineage>
</organism>
<keyword evidence="2 5" id="KW-0645">Protease</keyword>
<proteinExistence type="predicted"/>
<evidence type="ECO:0000313" key="6">
    <source>
        <dbReference type="Proteomes" id="UP001597115"/>
    </source>
</evidence>
<feature type="domain" description="Prohead serine protease" evidence="4">
    <location>
        <begin position="4"/>
        <end position="112"/>
    </location>
</feature>
<dbReference type="Proteomes" id="UP001597115">
    <property type="component" value="Unassembled WGS sequence"/>
</dbReference>
<reference evidence="6" key="1">
    <citation type="journal article" date="2019" name="Int. J. Syst. Evol. Microbiol.">
        <title>The Global Catalogue of Microorganisms (GCM) 10K type strain sequencing project: providing services to taxonomists for standard genome sequencing and annotation.</title>
        <authorList>
            <consortium name="The Broad Institute Genomics Platform"/>
            <consortium name="The Broad Institute Genome Sequencing Center for Infectious Disease"/>
            <person name="Wu L."/>
            <person name="Ma J."/>
        </authorList>
    </citation>
    <scope>NUCLEOTIDE SEQUENCE [LARGE SCALE GENOMIC DNA]</scope>
    <source>
        <strain evidence="6">CGMCC 1.16275</strain>
    </source>
</reference>
<evidence type="ECO:0000259" key="4">
    <source>
        <dbReference type="Pfam" id="PF04586"/>
    </source>
</evidence>
<dbReference type="InterPro" id="IPR054613">
    <property type="entry name" value="Peptidase_S78_dom"/>
</dbReference>
<evidence type="ECO:0000256" key="3">
    <source>
        <dbReference type="ARBA" id="ARBA00022801"/>
    </source>
</evidence>
<name>A0ABW4HZ94_9SPHN</name>
<dbReference type="GO" id="GO:0008233">
    <property type="term" value="F:peptidase activity"/>
    <property type="evidence" value="ECO:0007669"/>
    <property type="project" value="UniProtKB-KW"/>
</dbReference>
<keyword evidence="3" id="KW-0378">Hydrolase</keyword>
<evidence type="ECO:0000256" key="1">
    <source>
        <dbReference type="ARBA" id="ARBA00022612"/>
    </source>
</evidence>
<dbReference type="EMBL" id="JBHUDY010000001">
    <property type="protein sequence ID" value="MFD1610964.1"/>
    <property type="molecule type" value="Genomic_DNA"/>
</dbReference>
<dbReference type="Pfam" id="PF04586">
    <property type="entry name" value="Peptidase_S78"/>
    <property type="match status" value="1"/>
</dbReference>
<comment type="caution">
    <text evidence="5">The sequence shown here is derived from an EMBL/GenBank/DDBJ whole genome shotgun (WGS) entry which is preliminary data.</text>
</comment>
<keyword evidence="1" id="KW-1188">Viral release from host cell</keyword>
<keyword evidence="6" id="KW-1185">Reference proteome</keyword>
<gene>
    <name evidence="5" type="ORF">ACFSCW_04025</name>
</gene>